<dbReference type="FunFam" id="3.80.10.10:FF:000275">
    <property type="entry name" value="Leucine-rich repeat receptor-like protein kinase"/>
    <property type="match status" value="1"/>
</dbReference>
<evidence type="ECO:0000256" key="10">
    <source>
        <dbReference type="ARBA" id="ARBA00022614"/>
    </source>
</evidence>
<organism evidence="32">
    <name type="scientific">Oryza glumipatula</name>
    <dbReference type="NCBI Taxonomy" id="40148"/>
    <lineage>
        <taxon>Eukaryota</taxon>
        <taxon>Viridiplantae</taxon>
        <taxon>Streptophyta</taxon>
        <taxon>Embryophyta</taxon>
        <taxon>Tracheophyta</taxon>
        <taxon>Spermatophyta</taxon>
        <taxon>Magnoliopsida</taxon>
        <taxon>Liliopsida</taxon>
        <taxon>Poales</taxon>
        <taxon>Poaceae</taxon>
        <taxon>BOP clade</taxon>
        <taxon>Oryzoideae</taxon>
        <taxon>Oryzeae</taxon>
        <taxon>Oryzinae</taxon>
        <taxon>Oryza</taxon>
    </lineage>
</organism>
<dbReference type="PROSITE" id="PS00108">
    <property type="entry name" value="PROTEIN_KINASE_ST"/>
    <property type="match status" value="1"/>
</dbReference>
<evidence type="ECO:0000256" key="15">
    <source>
        <dbReference type="ARBA" id="ARBA00022741"/>
    </source>
</evidence>
<dbReference type="GO" id="GO:0005789">
    <property type="term" value="C:endoplasmic reticulum membrane"/>
    <property type="evidence" value="ECO:0007669"/>
    <property type="project" value="UniProtKB-SubCell"/>
</dbReference>
<dbReference type="SMART" id="SM00369">
    <property type="entry name" value="LRR_TYP"/>
    <property type="match status" value="4"/>
</dbReference>
<evidence type="ECO:0000256" key="29">
    <source>
        <dbReference type="SAM" id="Phobius"/>
    </source>
</evidence>
<dbReference type="GO" id="GO:0005524">
    <property type="term" value="F:ATP binding"/>
    <property type="evidence" value="ECO:0007669"/>
    <property type="project" value="UniProtKB-UniRule"/>
</dbReference>
<evidence type="ECO:0000256" key="9">
    <source>
        <dbReference type="ARBA" id="ARBA00022553"/>
    </source>
</evidence>
<comment type="subcellular location">
    <subcellularLocation>
        <location evidence="3">Cell membrane</location>
        <topology evidence="3">Single-pass membrane protein</topology>
    </subcellularLocation>
    <subcellularLocation>
        <location evidence="4">Endoplasmic reticulum membrane</location>
        <topology evidence="4">Single-pass membrane protein</topology>
    </subcellularLocation>
</comment>
<dbReference type="SUPFAM" id="SSF52058">
    <property type="entry name" value="L domain-like"/>
    <property type="match status" value="2"/>
</dbReference>
<dbReference type="FunFam" id="1.10.510.10:FF:000358">
    <property type="entry name" value="Putative leucine-rich repeat receptor-like serine/threonine-protein kinase"/>
    <property type="match status" value="1"/>
</dbReference>
<feature type="domain" description="Protein kinase" evidence="31">
    <location>
        <begin position="577"/>
        <end position="882"/>
    </location>
</feature>
<reference evidence="32" key="2">
    <citation type="submission" date="2018-05" db="EMBL/GenBank/DDBJ databases">
        <title>OgluRS3 (Oryza glumaepatula Reference Sequence Version 3).</title>
        <authorList>
            <person name="Zhang J."/>
            <person name="Kudrna D."/>
            <person name="Lee S."/>
            <person name="Talag J."/>
            <person name="Welchert J."/>
            <person name="Wing R.A."/>
        </authorList>
    </citation>
    <scope>NUCLEOTIDE SEQUENCE [LARGE SCALE GENOMIC DNA]</scope>
</reference>
<keyword evidence="21" id="KW-0675">Receptor</keyword>
<dbReference type="InterPro" id="IPR013210">
    <property type="entry name" value="LRR_N_plant-typ"/>
</dbReference>
<dbReference type="PROSITE" id="PS50011">
    <property type="entry name" value="PROTEIN_KINASE_DOM"/>
    <property type="match status" value="1"/>
</dbReference>
<comment type="function">
    <text evidence="26">The processed protein kinase Xa21 chain released by protein cleavage after X.oryzae pv. oryzae protein Ax21 detection translocates into the nucleus where it can bind and regulate WRKY62, a transcription factor. Confers resistance to the bacterial pathogen X.oryzae pv. oryzae (Xoo).</text>
</comment>
<keyword evidence="19 29" id="KW-1133">Transmembrane helix</keyword>
<name>A0A0E0A971_9ORYZ</name>
<evidence type="ECO:0000256" key="5">
    <source>
        <dbReference type="ARBA" id="ARBA00008684"/>
    </source>
</evidence>
<keyword evidence="7" id="KW-1003">Cell membrane</keyword>
<evidence type="ECO:0000256" key="30">
    <source>
        <dbReference type="SAM" id="SignalP"/>
    </source>
</evidence>
<comment type="catalytic activity">
    <reaction evidence="23">
        <text>L-threonyl-[protein] + ATP = O-phospho-L-threonyl-[protein] + ADP + H(+)</text>
        <dbReference type="Rhea" id="RHEA:46608"/>
        <dbReference type="Rhea" id="RHEA-COMP:11060"/>
        <dbReference type="Rhea" id="RHEA-COMP:11605"/>
        <dbReference type="ChEBI" id="CHEBI:15378"/>
        <dbReference type="ChEBI" id="CHEBI:30013"/>
        <dbReference type="ChEBI" id="CHEBI:30616"/>
        <dbReference type="ChEBI" id="CHEBI:61977"/>
        <dbReference type="ChEBI" id="CHEBI:456216"/>
        <dbReference type="EC" id="2.7.11.1"/>
    </reaction>
</comment>
<evidence type="ECO:0000256" key="22">
    <source>
        <dbReference type="ARBA" id="ARBA00023180"/>
    </source>
</evidence>
<dbReference type="PROSITE" id="PS00107">
    <property type="entry name" value="PROTEIN_KINASE_ATP"/>
    <property type="match status" value="1"/>
</dbReference>
<dbReference type="SMART" id="SM00220">
    <property type="entry name" value="S_TKc"/>
    <property type="match status" value="1"/>
</dbReference>
<dbReference type="InterPro" id="IPR017441">
    <property type="entry name" value="Protein_kinase_ATP_BS"/>
</dbReference>
<evidence type="ECO:0000256" key="7">
    <source>
        <dbReference type="ARBA" id="ARBA00022475"/>
    </source>
</evidence>
<protein>
    <recommendedName>
        <fullName evidence="27">Receptor kinase-like protein Xa21</fullName>
        <ecNumber evidence="6">2.7.11.1</ecNumber>
    </recommendedName>
</protein>
<evidence type="ECO:0000256" key="23">
    <source>
        <dbReference type="ARBA" id="ARBA00047899"/>
    </source>
</evidence>
<evidence type="ECO:0000256" key="25">
    <source>
        <dbReference type="ARBA" id="ARBA00054320"/>
    </source>
</evidence>
<comment type="similarity">
    <text evidence="5">Belongs to the protein kinase superfamily. Ser/Thr protein kinase family.</text>
</comment>
<evidence type="ECO:0000256" key="16">
    <source>
        <dbReference type="ARBA" id="ARBA00022777"/>
    </source>
</evidence>
<evidence type="ECO:0000313" key="33">
    <source>
        <dbReference type="Proteomes" id="UP000026961"/>
    </source>
</evidence>
<dbReference type="GO" id="GO:0009791">
    <property type="term" value="P:post-embryonic development"/>
    <property type="evidence" value="ECO:0007669"/>
    <property type="project" value="UniProtKB-ARBA"/>
</dbReference>
<evidence type="ECO:0000256" key="28">
    <source>
        <dbReference type="PROSITE-ProRule" id="PRU10141"/>
    </source>
</evidence>
<feature type="binding site" evidence="28">
    <location>
        <position position="606"/>
    </location>
    <ligand>
        <name>ATP</name>
        <dbReference type="ChEBI" id="CHEBI:30616"/>
    </ligand>
</feature>
<evidence type="ECO:0000256" key="3">
    <source>
        <dbReference type="ARBA" id="ARBA00004162"/>
    </source>
</evidence>
<keyword evidence="11" id="KW-0808">Transferase</keyword>
<dbReference type="InterPro" id="IPR011009">
    <property type="entry name" value="Kinase-like_dom_sf"/>
</dbReference>
<comment type="catalytic activity">
    <reaction evidence="24">
        <text>L-seryl-[protein] + ATP = O-phospho-L-seryl-[protein] + ADP + H(+)</text>
        <dbReference type="Rhea" id="RHEA:17989"/>
        <dbReference type="Rhea" id="RHEA-COMP:9863"/>
        <dbReference type="Rhea" id="RHEA-COMP:11604"/>
        <dbReference type="ChEBI" id="CHEBI:15378"/>
        <dbReference type="ChEBI" id="CHEBI:29999"/>
        <dbReference type="ChEBI" id="CHEBI:30616"/>
        <dbReference type="ChEBI" id="CHEBI:83421"/>
        <dbReference type="ChEBI" id="CHEBI:456216"/>
        <dbReference type="EC" id="2.7.11.1"/>
    </reaction>
</comment>
<dbReference type="Gramene" id="OGLUM06G14690.1">
    <property type="protein sequence ID" value="OGLUM06G14690.1"/>
    <property type="gene ID" value="OGLUM06G14690"/>
</dbReference>
<sequence length="886" mass="95706">MKPSSSPSPLLLVVLCHFLTLLPRYSSQNISEDDRQALLCLKSGLASGDDSTSTTGALSTWRDGGDFCQWCGVSCTTARRAAGIQLASLNLTGRILPCVGNLTSLTTINLAENLITGGIPPEIGRLTELTYLNLSNNALISEIPATLSSCSRLETLSLWRNHLEGEIPRSLARCSSLRELMLSQNNLRGRIPVELSLLPNLSVLYLSSNYLSGTIPPLLGSSPNLTSLSLRNNTLTGGIPGFLVNSSTLAFLRLASNSLTGELPLGLLNSSVLFGIDLSDNQFYGPIPEVSNASLPLQYLILSNNNLSGSIPSSLGNLSSLSYLLLGMNNLQGTIPASLGNITGLQKFSLTYNNLSGTVPPALYRVSSLTFLGLGANRLSGRIPSNIGLTLPNIQTLIMQGNQFDGQIPASLANASHLQFLDLKNNTFSGEIPHLGGMVKVDLSRNNLFGEIPNFLESESFSSLQLLNLSFNNFQGPVPTSGVFGNSSRVFVQGNKNLCSNSPTLQLQPCVASSSKRKRILYVAVTVLLVIIVLALLSTAMAIIYKRKKATTQPTRQSSQVMKKFSYHDLFKATSGFSPSNIIGVGRFGSVYRGIFASEPHIAAIKVFKLDEDGASKSFMAECEALRNTRHRNLVRVISVCSTFDPKGNEFKALVLEHMSNGNLERWLHPEAKKYGIEGALSFGSKVSIAADIAAALGYLHNQCNPPLVHCDLKPSNVLLDNDMCAHVGDFGLTKFLYNSSSSTSLVGPRGSIGYIAPEYGMGSKMCIEGDIYSYGIILLQMLTGKNPTDEMFTGGLSLRRFVELAFPDSIDDILEPSLILWNQREHGSTSSDNENRRTVGMQTCAMQLTALGLKCSSESPKDRPMMDEVYTEVASIKEAFFSTNK</sequence>
<reference evidence="32" key="1">
    <citation type="submission" date="2015-04" db="UniProtKB">
        <authorList>
            <consortium name="EnsemblPlants"/>
        </authorList>
    </citation>
    <scope>IDENTIFICATION</scope>
</reference>
<evidence type="ECO:0000256" key="26">
    <source>
        <dbReference type="ARBA" id="ARBA00056628"/>
    </source>
</evidence>
<keyword evidence="12 29" id="KW-0812">Transmembrane</keyword>
<dbReference type="InterPro" id="IPR003591">
    <property type="entry name" value="Leu-rich_rpt_typical-subtyp"/>
</dbReference>
<accession>A0A0E0A971</accession>
<dbReference type="AlphaFoldDB" id="A0A0E0A971"/>
<keyword evidence="14" id="KW-0677">Repeat</keyword>
<dbReference type="GO" id="GO:0004674">
    <property type="term" value="F:protein serine/threonine kinase activity"/>
    <property type="evidence" value="ECO:0007669"/>
    <property type="project" value="UniProtKB-KW"/>
</dbReference>
<feature type="chain" id="PRO_5002353510" description="Receptor kinase-like protein Xa21" evidence="30">
    <location>
        <begin position="28"/>
        <end position="886"/>
    </location>
</feature>
<evidence type="ECO:0000256" key="11">
    <source>
        <dbReference type="ARBA" id="ARBA00022679"/>
    </source>
</evidence>
<dbReference type="HOGENOM" id="CLU_000288_22_0_1"/>
<evidence type="ECO:0000256" key="20">
    <source>
        <dbReference type="ARBA" id="ARBA00023136"/>
    </source>
</evidence>
<dbReference type="Pfam" id="PF00560">
    <property type="entry name" value="LRR_1"/>
    <property type="match status" value="5"/>
</dbReference>
<evidence type="ECO:0000256" key="4">
    <source>
        <dbReference type="ARBA" id="ARBA00004389"/>
    </source>
</evidence>
<evidence type="ECO:0000256" key="12">
    <source>
        <dbReference type="ARBA" id="ARBA00022692"/>
    </source>
</evidence>
<comment type="cofactor">
    <cofactor evidence="1">
        <name>Mn(2+)</name>
        <dbReference type="ChEBI" id="CHEBI:29035"/>
    </cofactor>
</comment>
<evidence type="ECO:0000256" key="1">
    <source>
        <dbReference type="ARBA" id="ARBA00001936"/>
    </source>
</evidence>
<evidence type="ECO:0000259" key="31">
    <source>
        <dbReference type="PROSITE" id="PS50011"/>
    </source>
</evidence>
<dbReference type="PANTHER" id="PTHR27008">
    <property type="entry name" value="OS04G0122200 PROTEIN"/>
    <property type="match status" value="1"/>
</dbReference>
<dbReference type="EnsemblPlants" id="OGLUM06G14690.1">
    <property type="protein sequence ID" value="OGLUM06G14690.1"/>
    <property type="gene ID" value="OGLUM06G14690"/>
</dbReference>
<dbReference type="Gene3D" id="3.30.200.20">
    <property type="entry name" value="Phosphorylase Kinase, domain 1"/>
    <property type="match status" value="1"/>
</dbReference>
<evidence type="ECO:0000256" key="21">
    <source>
        <dbReference type="ARBA" id="ARBA00023170"/>
    </source>
</evidence>
<keyword evidence="22" id="KW-0325">Glycoprotein</keyword>
<dbReference type="Pfam" id="PF08263">
    <property type="entry name" value="LRRNT_2"/>
    <property type="match status" value="1"/>
</dbReference>
<dbReference type="EC" id="2.7.11.1" evidence="6"/>
<dbReference type="Gene3D" id="1.10.510.10">
    <property type="entry name" value="Transferase(Phosphotransferase) domain 1"/>
    <property type="match status" value="1"/>
</dbReference>
<dbReference type="FunFam" id="3.80.10.10:FF:000233">
    <property type="entry name" value="Leucine-rich repeat receptor-like protein kinase TDR"/>
    <property type="match status" value="1"/>
</dbReference>
<proteinExistence type="inferred from homology"/>
<dbReference type="InterPro" id="IPR000719">
    <property type="entry name" value="Prot_kinase_dom"/>
</dbReference>
<keyword evidence="16" id="KW-0418">Kinase</keyword>
<dbReference type="InterPro" id="IPR032675">
    <property type="entry name" value="LRR_dom_sf"/>
</dbReference>
<dbReference type="GO" id="GO:0005886">
    <property type="term" value="C:plasma membrane"/>
    <property type="evidence" value="ECO:0007669"/>
    <property type="project" value="UniProtKB-SubCell"/>
</dbReference>
<dbReference type="eggNOG" id="ENOG502QPYS">
    <property type="taxonomic scope" value="Eukaryota"/>
</dbReference>
<comment type="function">
    <text evidence="25">Receptor kinase that detects X.oryzae pv. oryzae protein Ax21 to promote innate immunity. Following X.oryzae pv. oryzae protein Ax21 detection, undergoes cleavage, releasing the processed protein kinase Xa21 chain.</text>
</comment>
<evidence type="ECO:0000256" key="18">
    <source>
        <dbReference type="ARBA" id="ARBA00022840"/>
    </source>
</evidence>
<evidence type="ECO:0000256" key="19">
    <source>
        <dbReference type="ARBA" id="ARBA00022989"/>
    </source>
</evidence>
<evidence type="ECO:0000256" key="2">
    <source>
        <dbReference type="ARBA" id="ARBA00001946"/>
    </source>
</evidence>
<keyword evidence="20 29" id="KW-0472">Membrane</keyword>
<dbReference type="InterPro" id="IPR008271">
    <property type="entry name" value="Ser/Thr_kinase_AS"/>
</dbReference>
<keyword evidence="17" id="KW-0256">Endoplasmic reticulum</keyword>
<feature type="signal peptide" evidence="30">
    <location>
        <begin position="1"/>
        <end position="27"/>
    </location>
</feature>
<evidence type="ECO:0000256" key="14">
    <source>
        <dbReference type="ARBA" id="ARBA00022737"/>
    </source>
</evidence>
<evidence type="ECO:0000256" key="24">
    <source>
        <dbReference type="ARBA" id="ARBA00048679"/>
    </source>
</evidence>
<keyword evidence="15 28" id="KW-0547">Nucleotide-binding</keyword>
<evidence type="ECO:0000256" key="6">
    <source>
        <dbReference type="ARBA" id="ARBA00012513"/>
    </source>
</evidence>
<dbReference type="SUPFAM" id="SSF56112">
    <property type="entry name" value="Protein kinase-like (PK-like)"/>
    <property type="match status" value="1"/>
</dbReference>
<keyword evidence="9" id="KW-0597">Phosphoprotein</keyword>
<feature type="transmembrane region" description="Helical" evidence="29">
    <location>
        <begin position="520"/>
        <end position="545"/>
    </location>
</feature>
<dbReference type="Pfam" id="PF13855">
    <property type="entry name" value="LRR_8"/>
    <property type="match status" value="1"/>
</dbReference>
<comment type="cofactor">
    <cofactor evidence="2">
        <name>Mg(2+)</name>
        <dbReference type="ChEBI" id="CHEBI:18420"/>
    </cofactor>
</comment>
<dbReference type="InterPro" id="IPR001611">
    <property type="entry name" value="Leu-rich_rpt"/>
</dbReference>
<keyword evidence="8" id="KW-0723">Serine/threonine-protein kinase</keyword>
<evidence type="ECO:0000256" key="13">
    <source>
        <dbReference type="ARBA" id="ARBA00022729"/>
    </source>
</evidence>
<dbReference type="Pfam" id="PF00069">
    <property type="entry name" value="Pkinase"/>
    <property type="match status" value="1"/>
</dbReference>
<evidence type="ECO:0000313" key="32">
    <source>
        <dbReference type="EnsemblPlants" id="OGLUM06G14690.1"/>
    </source>
</evidence>
<keyword evidence="10" id="KW-0433">Leucine-rich repeat</keyword>
<evidence type="ECO:0000256" key="8">
    <source>
        <dbReference type="ARBA" id="ARBA00022527"/>
    </source>
</evidence>
<keyword evidence="18 28" id="KW-0067">ATP-binding</keyword>
<dbReference type="PANTHER" id="PTHR27008:SF549">
    <property type="entry name" value="PROTEIN KINASE DOMAIN-CONTAINING PROTEIN"/>
    <property type="match status" value="1"/>
</dbReference>
<dbReference type="Gene3D" id="3.80.10.10">
    <property type="entry name" value="Ribonuclease Inhibitor"/>
    <property type="match status" value="4"/>
</dbReference>
<evidence type="ECO:0000256" key="17">
    <source>
        <dbReference type="ARBA" id="ARBA00022824"/>
    </source>
</evidence>
<dbReference type="FunFam" id="3.30.200.20:FF:000432">
    <property type="entry name" value="LRR receptor-like serine/threonine-protein kinase EFR"/>
    <property type="match status" value="1"/>
</dbReference>
<keyword evidence="33" id="KW-1185">Reference proteome</keyword>
<dbReference type="Proteomes" id="UP000026961">
    <property type="component" value="Chromosome 6"/>
</dbReference>
<keyword evidence="13 30" id="KW-0732">Signal</keyword>
<evidence type="ECO:0000256" key="27">
    <source>
        <dbReference type="ARBA" id="ARBA00072040"/>
    </source>
</evidence>
<dbReference type="InterPro" id="IPR051809">
    <property type="entry name" value="Plant_receptor-like_S/T_kinase"/>
</dbReference>
<dbReference type="STRING" id="40148.A0A0E0A971"/>